<accession>F0STR9</accession>
<evidence type="ECO:0000256" key="1">
    <source>
        <dbReference type="SAM" id="MobiDB-lite"/>
    </source>
</evidence>
<feature type="domain" description="Helix-turn-helix" evidence="2">
    <location>
        <begin position="4"/>
        <end position="35"/>
    </location>
</feature>
<dbReference type="STRING" id="645991.Sgly_1026"/>
<dbReference type="Proteomes" id="UP000007488">
    <property type="component" value="Chromosome"/>
</dbReference>
<dbReference type="InterPro" id="IPR045403">
    <property type="entry name" value="HTH_59_Firmicutes_type"/>
</dbReference>
<sequence>MEYITVREAAKKWKVSERLVQQYCISGRIEGAKKFGVSWAIPECAQKPADPRKYRRTGGGGYDNSNNK</sequence>
<dbReference type="eggNOG" id="COG2197">
    <property type="taxonomic scope" value="Bacteria"/>
</dbReference>
<evidence type="ECO:0000259" key="2">
    <source>
        <dbReference type="Pfam" id="PF20038"/>
    </source>
</evidence>
<organism evidence="3 4">
    <name type="scientific">Syntrophobotulus glycolicus (strain DSM 8271 / FlGlyR)</name>
    <dbReference type="NCBI Taxonomy" id="645991"/>
    <lineage>
        <taxon>Bacteria</taxon>
        <taxon>Bacillati</taxon>
        <taxon>Bacillota</taxon>
        <taxon>Clostridia</taxon>
        <taxon>Eubacteriales</taxon>
        <taxon>Desulfitobacteriaceae</taxon>
        <taxon>Syntrophobotulus</taxon>
    </lineage>
</organism>
<keyword evidence="4" id="KW-1185">Reference proteome</keyword>
<reference evidence="3 4" key="1">
    <citation type="journal article" date="2011" name="Stand. Genomic Sci.">
        <title>Complete genome sequence of Syntrophobotulus glycolicus type strain (FlGlyR).</title>
        <authorList>
            <person name="Han C."/>
            <person name="Mwirichia R."/>
            <person name="Chertkov O."/>
            <person name="Held B."/>
            <person name="Lapidus A."/>
            <person name="Nolan M."/>
            <person name="Lucas S."/>
            <person name="Hammon N."/>
            <person name="Deshpande S."/>
            <person name="Cheng J.F."/>
            <person name="Tapia R."/>
            <person name="Goodwin L."/>
            <person name="Pitluck S."/>
            <person name="Huntemann M."/>
            <person name="Liolios K."/>
            <person name="Ivanova N."/>
            <person name="Pagani I."/>
            <person name="Mavromatis K."/>
            <person name="Ovchinikova G."/>
            <person name="Pati A."/>
            <person name="Chen A."/>
            <person name="Palaniappan K."/>
            <person name="Land M."/>
            <person name="Hauser L."/>
            <person name="Brambilla E.M."/>
            <person name="Rohde M."/>
            <person name="Spring S."/>
            <person name="Sikorski J."/>
            <person name="Goker M."/>
            <person name="Woyke T."/>
            <person name="Bristow J."/>
            <person name="Eisen J.A."/>
            <person name="Markowitz V."/>
            <person name="Hugenholtz P."/>
            <person name="Kyrpides N.C."/>
            <person name="Klenk H.P."/>
            <person name="Detter J.C."/>
        </authorList>
    </citation>
    <scope>NUCLEOTIDE SEQUENCE [LARGE SCALE GENOMIC DNA]</scope>
    <source>
        <strain evidence="4">DSM 8271 / FlGlyR</strain>
    </source>
</reference>
<dbReference type="KEGG" id="sgy:Sgly_1026"/>
<evidence type="ECO:0000313" key="3">
    <source>
        <dbReference type="EMBL" id="ADY55359.1"/>
    </source>
</evidence>
<reference evidence="4" key="2">
    <citation type="submission" date="2011-02" db="EMBL/GenBank/DDBJ databases">
        <title>The complete genome of Syntrophobotulus glycolicus DSM 8271.</title>
        <authorList>
            <person name="Lucas S."/>
            <person name="Copeland A."/>
            <person name="Lapidus A."/>
            <person name="Bruce D."/>
            <person name="Goodwin L."/>
            <person name="Pitluck S."/>
            <person name="Kyrpides N."/>
            <person name="Mavromatis K."/>
            <person name="Pagani I."/>
            <person name="Ivanova N."/>
            <person name="Mikhailova N."/>
            <person name="Chertkov O."/>
            <person name="Held B."/>
            <person name="Detter J.C."/>
            <person name="Tapia R."/>
            <person name="Han C."/>
            <person name="Land M."/>
            <person name="Hauser L."/>
            <person name="Markowitz V."/>
            <person name="Cheng J.-F."/>
            <person name="Hugenholtz P."/>
            <person name="Woyke T."/>
            <person name="Wu D."/>
            <person name="Spring S."/>
            <person name="Schroeder M."/>
            <person name="Brambilla E."/>
            <person name="Klenk H.-P."/>
            <person name="Eisen J.A."/>
        </authorList>
    </citation>
    <scope>NUCLEOTIDE SEQUENCE [LARGE SCALE GENOMIC DNA]</scope>
    <source>
        <strain evidence="4">DSM 8271 / FlGlyR</strain>
    </source>
</reference>
<dbReference type="AlphaFoldDB" id="F0STR9"/>
<name>F0STR9_SYNGF</name>
<proteinExistence type="predicted"/>
<dbReference type="EMBL" id="CP002547">
    <property type="protein sequence ID" value="ADY55359.1"/>
    <property type="molecule type" value="Genomic_DNA"/>
</dbReference>
<evidence type="ECO:0000313" key="4">
    <source>
        <dbReference type="Proteomes" id="UP000007488"/>
    </source>
</evidence>
<dbReference type="OrthoDB" id="9799038at2"/>
<dbReference type="HOGENOM" id="CLU_178120_1_0_9"/>
<dbReference type="Pfam" id="PF20038">
    <property type="entry name" value="HTH_59"/>
    <property type="match status" value="1"/>
</dbReference>
<protein>
    <recommendedName>
        <fullName evidence="2">Helix-turn-helix domain-containing protein</fullName>
    </recommendedName>
</protein>
<feature type="region of interest" description="Disordered" evidence="1">
    <location>
        <begin position="48"/>
        <end position="68"/>
    </location>
</feature>
<gene>
    <name evidence="3" type="ordered locus">Sgly_1026</name>
</gene>